<comment type="caution">
    <text evidence="1">The sequence shown here is derived from an EMBL/GenBank/DDBJ whole genome shotgun (WGS) entry which is preliminary data.</text>
</comment>
<dbReference type="EMBL" id="SPHZ02000005">
    <property type="protein sequence ID" value="KAF0918061.1"/>
    <property type="molecule type" value="Genomic_DNA"/>
</dbReference>
<organism evidence="1 2">
    <name type="scientific">Oryza meyeriana var. granulata</name>
    <dbReference type="NCBI Taxonomy" id="110450"/>
    <lineage>
        <taxon>Eukaryota</taxon>
        <taxon>Viridiplantae</taxon>
        <taxon>Streptophyta</taxon>
        <taxon>Embryophyta</taxon>
        <taxon>Tracheophyta</taxon>
        <taxon>Spermatophyta</taxon>
        <taxon>Magnoliopsida</taxon>
        <taxon>Liliopsida</taxon>
        <taxon>Poales</taxon>
        <taxon>Poaceae</taxon>
        <taxon>BOP clade</taxon>
        <taxon>Oryzoideae</taxon>
        <taxon>Oryzeae</taxon>
        <taxon>Oryzinae</taxon>
        <taxon>Oryza</taxon>
        <taxon>Oryza meyeriana</taxon>
    </lineage>
</organism>
<dbReference type="AlphaFoldDB" id="A0A6G1E073"/>
<reference evidence="1 2" key="1">
    <citation type="submission" date="2019-11" db="EMBL/GenBank/DDBJ databases">
        <title>Whole genome sequence of Oryza granulata.</title>
        <authorList>
            <person name="Li W."/>
        </authorList>
    </citation>
    <scope>NUCLEOTIDE SEQUENCE [LARGE SCALE GENOMIC DNA]</scope>
    <source>
        <strain evidence="2">cv. Menghai</strain>
        <tissue evidence="1">Leaf</tissue>
    </source>
</reference>
<proteinExistence type="predicted"/>
<dbReference type="OrthoDB" id="773549at2759"/>
<accession>A0A6G1E073</accession>
<evidence type="ECO:0000313" key="2">
    <source>
        <dbReference type="Proteomes" id="UP000479710"/>
    </source>
</evidence>
<gene>
    <name evidence="1" type="ORF">E2562_022657</name>
</gene>
<sequence length="109" mass="12402">MSAPNLEKPDIDSFRPLRISVKTTPRLAMNMEKREHEKTDEVDNMLIFLGGLGSAKELRLDSSLRYSKMLSKSKVPLPKRLSEKLYLVGLQVLTLTMDHNHEDVANLPL</sequence>
<name>A0A6G1E073_9ORYZ</name>
<protein>
    <submittedName>
        <fullName evidence="1">Uncharacterized protein</fullName>
    </submittedName>
</protein>
<evidence type="ECO:0000313" key="1">
    <source>
        <dbReference type="EMBL" id="KAF0918061.1"/>
    </source>
</evidence>
<dbReference type="Proteomes" id="UP000479710">
    <property type="component" value="Unassembled WGS sequence"/>
</dbReference>
<keyword evidence="2" id="KW-1185">Reference proteome</keyword>